<evidence type="ECO:0000256" key="3">
    <source>
        <dbReference type="ARBA" id="ARBA00022490"/>
    </source>
</evidence>
<dbReference type="PANTHER" id="PTHR44111">
    <property type="entry name" value="ELONGATOR COMPLEX PROTEIN 2"/>
    <property type="match status" value="1"/>
</dbReference>
<dbReference type="EMBL" id="CM009297">
    <property type="protein sequence ID" value="PNT24241.1"/>
    <property type="molecule type" value="Genomic_DNA"/>
</dbReference>
<dbReference type="GO" id="GO:0033588">
    <property type="term" value="C:elongator holoenzyme complex"/>
    <property type="evidence" value="ECO:0007669"/>
    <property type="project" value="InterPro"/>
</dbReference>
<dbReference type="GO" id="GO:0005737">
    <property type="term" value="C:cytoplasm"/>
    <property type="evidence" value="ECO:0007669"/>
    <property type="project" value="UniProtKB-SubCell"/>
</dbReference>
<dbReference type="Proteomes" id="UP000006729">
    <property type="component" value="Chromosome 8"/>
</dbReference>
<keyword evidence="8" id="KW-1185">Reference proteome</keyword>
<evidence type="ECO:0000256" key="2">
    <source>
        <dbReference type="ARBA" id="ARBA00004496"/>
    </source>
</evidence>
<dbReference type="GO" id="GO:0002098">
    <property type="term" value="P:tRNA wobble uridine modification"/>
    <property type="evidence" value="ECO:0007669"/>
    <property type="project" value="InterPro"/>
</dbReference>
<dbReference type="InterPro" id="IPR037289">
    <property type="entry name" value="Elp2"/>
</dbReference>
<name>B9HJ62_POPTR</name>
<evidence type="ECO:0000256" key="6">
    <source>
        <dbReference type="ARBA" id="ARBA00023242"/>
    </source>
</evidence>
<keyword evidence="5" id="KW-0677">Repeat</keyword>
<proteinExistence type="predicted"/>
<keyword evidence="3" id="KW-0963">Cytoplasm</keyword>
<reference evidence="7 8" key="1">
    <citation type="journal article" date="2006" name="Science">
        <title>The genome of black cottonwood, Populus trichocarpa (Torr. &amp; Gray).</title>
        <authorList>
            <person name="Tuskan G.A."/>
            <person name="Difazio S."/>
            <person name="Jansson S."/>
            <person name="Bohlmann J."/>
            <person name="Grigoriev I."/>
            <person name="Hellsten U."/>
            <person name="Putnam N."/>
            <person name="Ralph S."/>
            <person name="Rombauts S."/>
            <person name="Salamov A."/>
            <person name="Schein J."/>
            <person name="Sterck L."/>
            <person name="Aerts A."/>
            <person name="Bhalerao R.R."/>
            <person name="Bhalerao R.P."/>
            <person name="Blaudez D."/>
            <person name="Boerjan W."/>
            <person name="Brun A."/>
            <person name="Brunner A."/>
            <person name="Busov V."/>
            <person name="Campbell M."/>
            <person name="Carlson J."/>
            <person name="Chalot M."/>
            <person name="Chapman J."/>
            <person name="Chen G.L."/>
            <person name="Cooper D."/>
            <person name="Coutinho P.M."/>
            <person name="Couturier J."/>
            <person name="Covert S."/>
            <person name="Cronk Q."/>
            <person name="Cunningham R."/>
            <person name="Davis J."/>
            <person name="Degroeve S."/>
            <person name="Dejardin A."/>
            <person name="Depamphilis C."/>
            <person name="Detter J."/>
            <person name="Dirks B."/>
            <person name="Dubchak I."/>
            <person name="Duplessis S."/>
            <person name="Ehlting J."/>
            <person name="Ellis B."/>
            <person name="Gendler K."/>
            <person name="Goodstein D."/>
            <person name="Gribskov M."/>
            <person name="Grimwood J."/>
            <person name="Groover A."/>
            <person name="Gunter L."/>
            <person name="Hamberger B."/>
            <person name="Heinze B."/>
            <person name="Helariutta Y."/>
            <person name="Henrissat B."/>
            <person name="Holligan D."/>
            <person name="Holt R."/>
            <person name="Huang W."/>
            <person name="Islam-Faridi N."/>
            <person name="Jones S."/>
            <person name="Jones-Rhoades M."/>
            <person name="Jorgensen R."/>
            <person name="Joshi C."/>
            <person name="Kangasjarvi J."/>
            <person name="Karlsson J."/>
            <person name="Kelleher C."/>
            <person name="Kirkpatrick R."/>
            <person name="Kirst M."/>
            <person name="Kohler A."/>
            <person name="Kalluri U."/>
            <person name="Larimer F."/>
            <person name="Leebens-Mack J."/>
            <person name="Leple J.C."/>
            <person name="Locascio P."/>
            <person name="Lou Y."/>
            <person name="Lucas S."/>
            <person name="Martin F."/>
            <person name="Montanini B."/>
            <person name="Napoli C."/>
            <person name="Nelson D.R."/>
            <person name="Nelson C."/>
            <person name="Nieminen K."/>
            <person name="Nilsson O."/>
            <person name="Pereda V."/>
            <person name="Peter G."/>
            <person name="Philippe R."/>
            <person name="Pilate G."/>
            <person name="Poliakov A."/>
            <person name="Razumovskaya J."/>
            <person name="Richardson P."/>
            <person name="Rinaldi C."/>
            <person name="Ritland K."/>
            <person name="Rouze P."/>
            <person name="Ryaboy D."/>
            <person name="Schmutz J."/>
            <person name="Schrader J."/>
            <person name="Segerman B."/>
            <person name="Shin H."/>
            <person name="Siddiqui A."/>
            <person name="Sterky F."/>
            <person name="Terry A."/>
            <person name="Tsai C.J."/>
            <person name="Uberbacher E."/>
            <person name="Unneberg P."/>
            <person name="Vahala J."/>
            <person name="Wall K."/>
            <person name="Wessler S."/>
            <person name="Yang G."/>
            <person name="Yin T."/>
            <person name="Douglas C."/>
            <person name="Marra M."/>
            <person name="Sandberg G."/>
            <person name="Van de Peer Y."/>
            <person name="Rokhsar D."/>
        </authorList>
    </citation>
    <scope>NUCLEOTIDE SEQUENCE [LARGE SCALE GENOMIC DNA]</scope>
    <source>
        <strain evidence="8">cv. Nisqually</strain>
    </source>
</reference>
<dbReference type="HOGENOM" id="CLU_2324672_0_0_1"/>
<evidence type="ECO:0000256" key="4">
    <source>
        <dbReference type="ARBA" id="ARBA00022574"/>
    </source>
</evidence>
<evidence type="ECO:0000313" key="7">
    <source>
        <dbReference type="EMBL" id="PNT24241.1"/>
    </source>
</evidence>
<keyword evidence="6" id="KW-0539">Nucleus</keyword>
<evidence type="ECO:0000313" key="8">
    <source>
        <dbReference type="Proteomes" id="UP000006729"/>
    </source>
</evidence>
<dbReference type="AlphaFoldDB" id="B9HJ62"/>
<keyword evidence="4" id="KW-0853">WD repeat</keyword>
<dbReference type="InParanoid" id="B9HJ62"/>
<accession>B9HJ62</accession>
<protein>
    <submittedName>
        <fullName evidence="7">Uncharacterized protein</fullName>
    </submittedName>
</protein>
<organism evidence="7 8">
    <name type="scientific">Populus trichocarpa</name>
    <name type="common">Western balsam poplar</name>
    <name type="synonym">Populus balsamifera subsp. trichocarpa</name>
    <dbReference type="NCBI Taxonomy" id="3694"/>
    <lineage>
        <taxon>Eukaryota</taxon>
        <taxon>Viridiplantae</taxon>
        <taxon>Streptophyta</taxon>
        <taxon>Embryophyta</taxon>
        <taxon>Tracheophyta</taxon>
        <taxon>Spermatophyta</taxon>
        <taxon>Magnoliopsida</taxon>
        <taxon>eudicotyledons</taxon>
        <taxon>Gunneridae</taxon>
        <taxon>Pentapetalae</taxon>
        <taxon>rosids</taxon>
        <taxon>fabids</taxon>
        <taxon>Malpighiales</taxon>
        <taxon>Salicaceae</taxon>
        <taxon>Saliceae</taxon>
        <taxon>Populus</taxon>
    </lineage>
</organism>
<dbReference type="STRING" id="3694.B9HJ62"/>
<sequence>MFWLRSAVQEIPERNGNDGLNTLESIPDAVPVMFTEPPNYEDQLAYHTLWSESQKLYGHGNEIFSLISCDREGKLVASSCKFLVRYIMFFRPSLASPPC</sequence>
<dbReference type="eggNOG" id="KOG1063">
    <property type="taxonomic scope" value="Eukaryota"/>
</dbReference>
<evidence type="ECO:0000256" key="1">
    <source>
        <dbReference type="ARBA" id="ARBA00004123"/>
    </source>
</evidence>
<dbReference type="GO" id="GO:0005634">
    <property type="term" value="C:nucleus"/>
    <property type="evidence" value="ECO:0007669"/>
    <property type="project" value="UniProtKB-SubCell"/>
</dbReference>
<gene>
    <name evidence="7" type="ORF">POPTR_008G124600</name>
</gene>
<dbReference type="PANTHER" id="PTHR44111:SF1">
    <property type="entry name" value="ELONGATOR COMPLEX PROTEIN 2"/>
    <property type="match status" value="1"/>
</dbReference>
<evidence type="ECO:0000256" key="5">
    <source>
        <dbReference type="ARBA" id="ARBA00022737"/>
    </source>
</evidence>
<comment type="subcellular location">
    <subcellularLocation>
        <location evidence="2">Cytoplasm</location>
    </subcellularLocation>
    <subcellularLocation>
        <location evidence="1">Nucleus</location>
    </subcellularLocation>
</comment>